<dbReference type="EMBL" id="JAUTXU010000075">
    <property type="protein sequence ID" value="KAK3711601.1"/>
    <property type="molecule type" value="Genomic_DNA"/>
</dbReference>
<name>A0ACC3N958_9PEZI</name>
<sequence>MTSKIAEVHELGQVPATELLRPVVPKSDAERTQSRLKQDLKTSPIFFFGIVVVSTWEAYSNTAVISLFNGGPRSTIIGVFVAGVGAWCIVRSLASMAKKEPYIGAQYRWTKMYCPQGLNPLFWSHLQGWFTTWAWIVSASVLPYYTASQILGVVTLFYPTYVMGGWHIYLVAVAFMIIPILANLYARGALKWIELVGGGCHLLAYIVITAVLWTAAPTNTNDFVFRQHSDVPTGWTNEAVRTLLGMQATLLPLTAFDGTLHMSGEVKNPRERVPRAMTWSYGIGWIFLITFMFTFNFHIGDPAVIAAAPPGWQLILIIQQATKHAGATAFIMVLFMLTSLGAYFNGVASVSRLVWAFSRDRGLPLSRFLTQINPRFEVPLRAILLVAGSTLILLLLPVFSATAWNALLSLSTIALYVSYFMPIFFACLHRRKTGWSDIELGITEVVAVVWSLFVIGLLCVPPVLPANTPSSVPWSGPIMGMVGVVALIDWTVRGHREYTPVESHEE</sequence>
<organism evidence="1 2">
    <name type="scientific">Vermiconidia calcicola</name>
    <dbReference type="NCBI Taxonomy" id="1690605"/>
    <lineage>
        <taxon>Eukaryota</taxon>
        <taxon>Fungi</taxon>
        <taxon>Dikarya</taxon>
        <taxon>Ascomycota</taxon>
        <taxon>Pezizomycotina</taxon>
        <taxon>Dothideomycetes</taxon>
        <taxon>Dothideomycetidae</taxon>
        <taxon>Mycosphaerellales</taxon>
        <taxon>Extremaceae</taxon>
        <taxon>Vermiconidia</taxon>
    </lineage>
</organism>
<proteinExistence type="predicted"/>
<evidence type="ECO:0000313" key="1">
    <source>
        <dbReference type="EMBL" id="KAK3711601.1"/>
    </source>
</evidence>
<accession>A0ACC3N958</accession>
<reference evidence="1" key="1">
    <citation type="submission" date="2023-07" db="EMBL/GenBank/DDBJ databases">
        <title>Black Yeasts Isolated from many extreme environments.</title>
        <authorList>
            <person name="Coleine C."/>
            <person name="Stajich J.E."/>
            <person name="Selbmann L."/>
        </authorList>
    </citation>
    <scope>NUCLEOTIDE SEQUENCE</scope>
    <source>
        <strain evidence="1">CCFEE 5714</strain>
    </source>
</reference>
<comment type="caution">
    <text evidence="1">The sequence shown here is derived from an EMBL/GenBank/DDBJ whole genome shotgun (WGS) entry which is preliminary data.</text>
</comment>
<keyword evidence="2" id="KW-1185">Reference proteome</keyword>
<evidence type="ECO:0000313" key="2">
    <source>
        <dbReference type="Proteomes" id="UP001281147"/>
    </source>
</evidence>
<gene>
    <name evidence="1" type="ORF">LTR37_009592</name>
</gene>
<protein>
    <submittedName>
        <fullName evidence="1">Uncharacterized protein</fullName>
    </submittedName>
</protein>
<dbReference type="Proteomes" id="UP001281147">
    <property type="component" value="Unassembled WGS sequence"/>
</dbReference>